<keyword evidence="3" id="KW-1185">Reference proteome</keyword>
<feature type="compositionally biased region" description="Polar residues" evidence="1">
    <location>
        <begin position="43"/>
        <end position="52"/>
    </location>
</feature>
<evidence type="ECO:0000256" key="1">
    <source>
        <dbReference type="SAM" id="MobiDB-lite"/>
    </source>
</evidence>
<dbReference type="Proteomes" id="UP001345219">
    <property type="component" value="Chromosome 24"/>
</dbReference>
<protein>
    <submittedName>
        <fullName evidence="2">Uncharacterized protein</fullName>
    </submittedName>
</protein>
<proteinExistence type="predicted"/>
<sequence>MRERVNHKYGQKCARRFKHMNVPTRYLTDTDTGRGKSKKPSSPARNFRSSDAYSPPSEEVSSWRLVMDLDDLGSLQR</sequence>
<dbReference type="AlphaFoldDB" id="A0AAN7KV12"/>
<organism evidence="2 3">
    <name type="scientific">Trapa incisa</name>
    <dbReference type="NCBI Taxonomy" id="236973"/>
    <lineage>
        <taxon>Eukaryota</taxon>
        <taxon>Viridiplantae</taxon>
        <taxon>Streptophyta</taxon>
        <taxon>Embryophyta</taxon>
        <taxon>Tracheophyta</taxon>
        <taxon>Spermatophyta</taxon>
        <taxon>Magnoliopsida</taxon>
        <taxon>eudicotyledons</taxon>
        <taxon>Gunneridae</taxon>
        <taxon>Pentapetalae</taxon>
        <taxon>rosids</taxon>
        <taxon>malvids</taxon>
        <taxon>Myrtales</taxon>
        <taxon>Lythraceae</taxon>
        <taxon>Trapa</taxon>
    </lineage>
</organism>
<evidence type="ECO:0000313" key="3">
    <source>
        <dbReference type="Proteomes" id="UP001345219"/>
    </source>
</evidence>
<gene>
    <name evidence="2" type="ORF">SAY87_030368</name>
</gene>
<dbReference type="EMBL" id="JAXIOK010000005">
    <property type="protein sequence ID" value="KAK4769836.1"/>
    <property type="molecule type" value="Genomic_DNA"/>
</dbReference>
<evidence type="ECO:0000313" key="2">
    <source>
        <dbReference type="EMBL" id="KAK4769836.1"/>
    </source>
</evidence>
<feature type="region of interest" description="Disordered" evidence="1">
    <location>
        <begin position="21"/>
        <end position="60"/>
    </location>
</feature>
<reference evidence="2 3" key="1">
    <citation type="journal article" date="2023" name="Hortic Res">
        <title>Pangenome of water caltrop reveals structural variations and asymmetric subgenome divergence after allopolyploidization.</title>
        <authorList>
            <person name="Zhang X."/>
            <person name="Chen Y."/>
            <person name="Wang L."/>
            <person name="Yuan Y."/>
            <person name="Fang M."/>
            <person name="Shi L."/>
            <person name="Lu R."/>
            <person name="Comes H.P."/>
            <person name="Ma Y."/>
            <person name="Chen Y."/>
            <person name="Huang G."/>
            <person name="Zhou Y."/>
            <person name="Zheng Z."/>
            <person name="Qiu Y."/>
        </authorList>
    </citation>
    <scope>NUCLEOTIDE SEQUENCE [LARGE SCALE GENOMIC DNA]</scope>
    <source>
        <tissue evidence="2">Roots</tissue>
    </source>
</reference>
<name>A0AAN7KV12_9MYRT</name>
<comment type="caution">
    <text evidence="2">The sequence shown here is derived from an EMBL/GenBank/DDBJ whole genome shotgun (WGS) entry which is preliminary data.</text>
</comment>
<accession>A0AAN7KV12</accession>